<name>A0A9N8ZMS1_9GLOM</name>
<evidence type="ECO:0000256" key="7">
    <source>
        <dbReference type="PIRSR" id="PIRSR602401-1"/>
    </source>
</evidence>
<dbReference type="GO" id="GO:0005506">
    <property type="term" value="F:iron ion binding"/>
    <property type="evidence" value="ECO:0007669"/>
    <property type="project" value="InterPro"/>
</dbReference>
<comment type="caution">
    <text evidence="12">The sequence shown here is derived from an EMBL/GenBank/DDBJ whole genome shotgun (WGS) entry which is preliminary data.</text>
</comment>
<proteinExistence type="inferred from homology"/>
<dbReference type="PROSITE" id="PS00036">
    <property type="entry name" value="BZIP_BASIC"/>
    <property type="match status" value="1"/>
</dbReference>
<dbReference type="SUPFAM" id="SSF48264">
    <property type="entry name" value="Cytochrome P450"/>
    <property type="match status" value="1"/>
</dbReference>
<evidence type="ECO:0000256" key="4">
    <source>
        <dbReference type="ARBA" id="ARBA00023002"/>
    </source>
</evidence>
<evidence type="ECO:0000256" key="1">
    <source>
        <dbReference type="ARBA" id="ARBA00010617"/>
    </source>
</evidence>
<dbReference type="CDD" id="cd14686">
    <property type="entry name" value="bZIP"/>
    <property type="match status" value="1"/>
</dbReference>
<dbReference type="Pfam" id="PF00170">
    <property type="entry name" value="bZIP_1"/>
    <property type="match status" value="1"/>
</dbReference>
<reference evidence="12" key="1">
    <citation type="submission" date="2021-06" db="EMBL/GenBank/DDBJ databases">
        <authorList>
            <person name="Kallberg Y."/>
            <person name="Tangrot J."/>
            <person name="Rosling A."/>
        </authorList>
    </citation>
    <scope>NUCLEOTIDE SEQUENCE</scope>
    <source>
        <strain evidence="12">IA702</strain>
    </source>
</reference>
<evidence type="ECO:0000313" key="13">
    <source>
        <dbReference type="Proteomes" id="UP000789572"/>
    </source>
</evidence>
<dbReference type="GO" id="GO:0020037">
    <property type="term" value="F:heme binding"/>
    <property type="evidence" value="ECO:0007669"/>
    <property type="project" value="InterPro"/>
</dbReference>
<dbReference type="Gene3D" id="1.20.5.170">
    <property type="match status" value="1"/>
</dbReference>
<dbReference type="SMART" id="SM00338">
    <property type="entry name" value="BRLZ"/>
    <property type="match status" value="1"/>
</dbReference>
<evidence type="ECO:0000256" key="5">
    <source>
        <dbReference type="ARBA" id="ARBA00023004"/>
    </source>
</evidence>
<evidence type="ECO:0000256" key="2">
    <source>
        <dbReference type="ARBA" id="ARBA00022617"/>
    </source>
</evidence>
<evidence type="ECO:0000313" key="12">
    <source>
        <dbReference type="EMBL" id="CAG8501145.1"/>
    </source>
</evidence>
<evidence type="ECO:0000256" key="8">
    <source>
        <dbReference type="RuleBase" id="RU000461"/>
    </source>
</evidence>
<feature type="binding site" description="axial binding residue" evidence="7">
    <location>
        <position position="430"/>
    </location>
    <ligand>
        <name>heme</name>
        <dbReference type="ChEBI" id="CHEBI:30413"/>
    </ligand>
    <ligandPart>
        <name>Fe</name>
        <dbReference type="ChEBI" id="CHEBI:18248"/>
    </ligandPart>
</feature>
<dbReference type="GO" id="GO:0016705">
    <property type="term" value="F:oxidoreductase activity, acting on paired donors, with incorporation or reduction of molecular oxygen"/>
    <property type="evidence" value="ECO:0007669"/>
    <property type="project" value="InterPro"/>
</dbReference>
<dbReference type="GO" id="GO:0003700">
    <property type="term" value="F:DNA-binding transcription factor activity"/>
    <property type="evidence" value="ECO:0007669"/>
    <property type="project" value="InterPro"/>
</dbReference>
<dbReference type="InterPro" id="IPR017972">
    <property type="entry name" value="Cyt_P450_CS"/>
</dbReference>
<dbReference type="SUPFAM" id="SSF57959">
    <property type="entry name" value="Leucine zipper domain"/>
    <property type="match status" value="1"/>
</dbReference>
<keyword evidence="5 7" id="KW-0408">Iron</keyword>
<evidence type="ECO:0000256" key="3">
    <source>
        <dbReference type="ARBA" id="ARBA00022723"/>
    </source>
</evidence>
<dbReference type="Gene3D" id="1.10.630.10">
    <property type="entry name" value="Cytochrome P450"/>
    <property type="match status" value="1"/>
</dbReference>
<keyword evidence="9" id="KW-0175">Coiled coil</keyword>
<feature type="coiled-coil region" evidence="9">
    <location>
        <begin position="550"/>
        <end position="598"/>
    </location>
</feature>
<feature type="compositionally biased region" description="Pro residues" evidence="10">
    <location>
        <begin position="495"/>
        <end position="504"/>
    </location>
</feature>
<keyword evidence="2 7" id="KW-0349">Heme</keyword>
<dbReference type="PROSITE" id="PS00086">
    <property type="entry name" value="CYTOCHROME_P450"/>
    <property type="match status" value="1"/>
</dbReference>
<dbReference type="PRINTS" id="PR00463">
    <property type="entry name" value="EP450I"/>
</dbReference>
<keyword evidence="4 8" id="KW-0560">Oxidoreductase</keyword>
<comment type="cofactor">
    <cofactor evidence="7">
        <name>heme</name>
        <dbReference type="ChEBI" id="CHEBI:30413"/>
    </cofactor>
</comment>
<evidence type="ECO:0000256" key="9">
    <source>
        <dbReference type="SAM" id="Coils"/>
    </source>
</evidence>
<dbReference type="EMBL" id="CAJVPJ010000247">
    <property type="protein sequence ID" value="CAG8501145.1"/>
    <property type="molecule type" value="Genomic_DNA"/>
</dbReference>
<dbReference type="InterPro" id="IPR002401">
    <property type="entry name" value="Cyt_P450_E_grp-I"/>
</dbReference>
<dbReference type="InterPro" id="IPR046347">
    <property type="entry name" value="bZIP_sf"/>
</dbReference>
<dbReference type="OrthoDB" id="1470350at2759"/>
<evidence type="ECO:0000256" key="10">
    <source>
        <dbReference type="SAM" id="MobiDB-lite"/>
    </source>
</evidence>
<accession>A0A9N8ZMS1</accession>
<dbReference type="InterPro" id="IPR001128">
    <property type="entry name" value="Cyt_P450"/>
</dbReference>
<comment type="similarity">
    <text evidence="1 8">Belongs to the cytochrome P450 family.</text>
</comment>
<dbReference type="PANTHER" id="PTHR24291:SF50">
    <property type="entry name" value="BIFUNCTIONAL ALBAFLAVENONE MONOOXYGENASE_TERPENE SYNTHASE"/>
    <property type="match status" value="1"/>
</dbReference>
<evidence type="ECO:0000256" key="6">
    <source>
        <dbReference type="ARBA" id="ARBA00023033"/>
    </source>
</evidence>
<keyword evidence="13" id="KW-1185">Reference proteome</keyword>
<dbReference type="InterPro" id="IPR004827">
    <property type="entry name" value="bZIP"/>
</dbReference>
<feature type="region of interest" description="Disordered" evidence="10">
    <location>
        <begin position="495"/>
        <end position="520"/>
    </location>
</feature>
<evidence type="ECO:0000259" key="11">
    <source>
        <dbReference type="PROSITE" id="PS50217"/>
    </source>
</evidence>
<dbReference type="PANTHER" id="PTHR24291">
    <property type="entry name" value="CYTOCHROME P450 FAMILY 4"/>
    <property type="match status" value="1"/>
</dbReference>
<feature type="domain" description="BZIP" evidence="11">
    <location>
        <begin position="539"/>
        <end position="591"/>
    </location>
</feature>
<dbReference type="Pfam" id="PF00067">
    <property type="entry name" value="p450"/>
    <property type="match status" value="1"/>
</dbReference>
<sequence length="613" mass="70309">MHRDLVAWVAVLRKKYGDMWEVYVGSERHVWLSRADLVDKLFSISTKSNYKCRTNGNRAIDEIKMLNHGVFLNRDVDIWTFNRKMMKLVLTSAEFIDYAIKRAPKVFEEMEGYWAELGYVGSDDKIFNLPDWFHALSLDSIVYLSTGKNGCGLASLLLSSSPNSVVPYSTETLNEAKELRNSWSMFFDTVRTAIFVPDFIRLGTPHGLIQRRKFLKNFHWLNNNLLTMIREKRAEIENYYNNDGLKGDYNMLKLLLTANTSRGPSVNRGSDEIDRAMTDDEIRGLLLEVLTAAIETSASLMCFVVYLVGQNPEVKKKIQEEVDPLFRDDPTRKLQLDDLNNLPYIEAVIKEASRLLPPGPINYRVASHEDDIGGYRWKAGTQFMIDVVGIQTHSAHWSCPEKFIPERFLSQSKDIVKNSIQTFGGGLRICPGRQYAMFLMKIVLASLYNRYDIELANENEKPATTYKVTLYCQGLKPLLPRLPAPVVAAKARLPTPPGRFPTPKTPVITPEVFSSPNSPETQTDLMPMLLQAAAQAAVRDKRQERMVKNRAAAYESRKRKREEAERLMKENKDLEARVNELERTLTEITRERDVAFRENHRLKLRLEKERAGD</sequence>
<dbReference type="PROSITE" id="PS50217">
    <property type="entry name" value="BZIP"/>
    <property type="match status" value="1"/>
</dbReference>
<dbReference type="Proteomes" id="UP000789572">
    <property type="component" value="Unassembled WGS sequence"/>
</dbReference>
<dbReference type="AlphaFoldDB" id="A0A9N8ZMS1"/>
<dbReference type="GO" id="GO:0004497">
    <property type="term" value="F:monooxygenase activity"/>
    <property type="evidence" value="ECO:0007669"/>
    <property type="project" value="UniProtKB-KW"/>
</dbReference>
<dbReference type="InterPro" id="IPR050196">
    <property type="entry name" value="Cytochrome_P450_Monoox"/>
</dbReference>
<protein>
    <submittedName>
        <fullName evidence="12">9353_t:CDS:1</fullName>
    </submittedName>
</protein>
<keyword evidence="6 8" id="KW-0503">Monooxygenase</keyword>
<dbReference type="CDD" id="cd00302">
    <property type="entry name" value="cytochrome_P450"/>
    <property type="match status" value="1"/>
</dbReference>
<dbReference type="InterPro" id="IPR036396">
    <property type="entry name" value="Cyt_P450_sf"/>
</dbReference>
<organism evidence="12 13">
    <name type="scientific">Paraglomus occultum</name>
    <dbReference type="NCBI Taxonomy" id="144539"/>
    <lineage>
        <taxon>Eukaryota</taxon>
        <taxon>Fungi</taxon>
        <taxon>Fungi incertae sedis</taxon>
        <taxon>Mucoromycota</taxon>
        <taxon>Glomeromycotina</taxon>
        <taxon>Glomeromycetes</taxon>
        <taxon>Paraglomerales</taxon>
        <taxon>Paraglomeraceae</taxon>
        <taxon>Paraglomus</taxon>
    </lineage>
</organism>
<keyword evidence="3 7" id="KW-0479">Metal-binding</keyword>
<gene>
    <name evidence="12" type="ORF">POCULU_LOCUS2579</name>
</gene>